<accession>A0A1W1CQG8</accession>
<evidence type="ECO:0000313" key="9">
    <source>
        <dbReference type="EMBL" id="SFV68066.1"/>
    </source>
</evidence>
<name>A0A1W1CQG8_9ZZZZ</name>
<protein>
    <submittedName>
        <fullName evidence="9">Holo-[acyl-carrier protein] synthase</fullName>
        <ecNumber evidence="9">2.7.8.7</ecNumber>
    </submittedName>
</protein>
<feature type="domain" description="4'-phosphopantetheinyl transferase" evidence="8">
    <location>
        <begin position="4"/>
        <end position="119"/>
    </location>
</feature>
<keyword evidence="3" id="KW-0479">Metal-binding</keyword>
<dbReference type="EC" id="2.7.8.7" evidence="9"/>
<dbReference type="NCBIfam" id="TIGR00556">
    <property type="entry name" value="pantethn_trn"/>
    <property type="match status" value="1"/>
</dbReference>
<dbReference type="InterPro" id="IPR004568">
    <property type="entry name" value="Ppantetheine-prot_Trfase_dom"/>
</dbReference>
<gene>
    <name evidence="9" type="ORF">MNB_SUP05-5-462</name>
</gene>
<organism evidence="9">
    <name type="scientific">hydrothermal vent metagenome</name>
    <dbReference type="NCBI Taxonomy" id="652676"/>
    <lineage>
        <taxon>unclassified sequences</taxon>
        <taxon>metagenomes</taxon>
        <taxon>ecological metagenomes</taxon>
    </lineage>
</organism>
<dbReference type="InterPro" id="IPR037143">
    <property type="entry name" value="4-PPantetheinyl_Trfase_dom_sf"/>
</dbReference>
<dbReference type="GO" id="GO:0000287">
    <property type="term" value="F:magnesium ion binding"/>
    <property type="evidence" value="ECO:0007669"/>
    <property type="project" value="InterPro"/>
</dbReference>
<dbReference type="EMBL" id="FPHJ01000059">
    <property type="protein sequence ID" value="SFV68066.1"/>
    <property type="molecule type" value="Genomic_DNA"/>
</dbReference>
<dbReference type="InterPro" id="IPR002582">
    <property type="entry name" value="ACPS"/>
</dbReference>
<evidence type="ECO:0000256" key="4">
    <source>
        <dbReference type="ARBA" id="ARBA00022832"/>
    </source>
</evidence>
<dbReference type="HAMAP" id="MF_00101">
    <property type="entry name" value="AcpS"/>
    <property type="match status" value="1"/>
</dbReference>
<dbReference type="NCBIfam" id="TIGR00516">
    <property type="entry name" value="acpS"/>
    <property type="match status" value="1"/>
</dbReference>
<dbReference type="SUPFAM" id="SSF56214">
    <property type="entry name" value="4'-phosphopantetheinyl transferase"/>
    <property type="match status" value="1"/>
</dbReference>
<dbReference type="AlphaFoldDB" id="A0A1W1CQG8"/>
<dbReference type="InterPro" id="IPR008278">
    <property type="entry name" value="4-PPantetheinyl_Trfase_dom"/>
</dbReference>
<evidence type="ECO:0000259" key="8">
    <source>
        <dbReference type="Pfam" id="PF01648"/>
    </source>
</evidence>
<evidence type="ECO:0000256" key="7">
    <source>
        <dbReference type="ARBA" id="ARBA00023160"/>
    </source>
</evidence>
<keyword evidence="5" id="KW-0460">Magnesium</keyword>
<evidence type="ECO:0000256" key="6">
    <source>
        <dbReference type="ARBA" id="ARBA00023098"/>
    </source>
</evidence>
<evidence type="ECO:0000256" key="2">
    <source>
        <dbReference type="ARBA" id="ARBA00022679"/>
    </source>
</evidence>
<dbReference type="GO" id="GO:0006633">
    <property type="term" value="P:fatty acid biosynthetic process"/>
    <property type="evidence" value="ECO:0007669"/>
    <property type="project" value="UniProtKB-KW"/>
</dbReference>
<keyword evidence="7" id="KW-0275">Fatty acid biosynthesis</keyword>
<evidence type="ECO:0000256" key="3">
    <source>
        <dbReference type="ARBA" id="ARBA00022723"/>
    </source>
</evidence>
<proteinExistence type="inferred from homology"/>
<keyword evidence="6" id="KW-0443">Lipid metabolism</keyword>
<keyword evidence="4" id="KW-0276">Fatty acid metabolism</keyword>
<sequence length="139" mass="15645">MIYGIGTDIITIKRIEEILEGKNANRFITKILTTHEQQIFKNRGERANYLAKRFAAKEAFAKALGTGIGSTVSFQDVTIRNTEDGKPYFSVSEKLRQYLISHHIKTAHLSISDEKNQAVAYVVLELAEGEKKLEAIKGF</sequence>
<dbReference type="Pfam" id="PF01648">
    <property type="entry name" value="ACPS"/>
    <property type="match status" value="1"/>
</dbReference>
<reference evidence="9" key="1">
    <citation type="submission" date="2016-10" db="EMBL/GenBank/DDBJ databases">
        <authorList>
            <person name="de Groot N.N."/>
        </authorList>
    </citation>
    <scope>NUCLEOTIDE SEQUENCE</scope>
</reference>
<evidence type="ECO:0000256" key="5">
    <source>
        <dbReference type="ARBA" id="ARBA00022842"/>
    </source>
</evidence>
<dbReference type="GO" id="GO:0008897">
    <property type="term" value="F:holo-[acyl-carrier-protein] synthase activity"/>
    <property type="evidence" value="ECO:0007669"/>
    <property type="project" value="UniProtKB-EC"/>
</dbReference>
<keyword evidence="1" id="KW-0444">Lipid biosynthesis</keyword>
<dbReference type="Gene3D" id="3.90.470.20">
    <property type="entry name" value="4'-phosphopantetheinyl transferase domain"/>
    <property type="match status" value="1"/>
</dbReference>
<evidence type="ECO:0000256" key="1">
    <source>
        <dbReference type="ARBA" id="ARBA00022516"/>
    </source>
</evidence>
<keyword evidence="2 9" id="KW-0808">Transferase</keyword>